<dbReference type="AlphaFoldDB" id="A0A6L5YMQ4"/>
<accession>A0A6L5YMQ4</accession>
<evidence type="ECO:0000313" key="2">
    <source>
        <dbReference type="Proteomes" id="UP000476055"/>
    </source>
</evidence>
<proteinExistence type="predicted"/>
<name>A0A6L5YMQ4_9FIRM</name>
<dbReference type="EMBL" id="VUMU01000027">
    <property type="protein sequence ID" value="MST59263.1"/>
    <property type="molecule type" value="Genomic_DNA"/>
</dbReference>
<dbReference type="RefSeq" id="WP_154498869.1">
    <property type="nucleotide sequence ID" value="NZ_VUMU01000027.1"/>
</dbReference>
<sequence>MPFYKVFSKVGTTMYNKDAYDALKAQYEMKGYTSKKSKYAALGCLSGRSQGHTCKWYVKNGQVVFERIT</sequence>
<reference evidence="1 2" key="1">
    <citation type="submission" date="2019-08" db="EMBL/GenBank/DDBJ databases">
        <title>In-depth cultivation of the pig gut microbiome towards novel bacterial diversity and tailored functional studies.</title>
        <authorList>
            <person name="Wylensek D."/>
            <person name="Hitch T.C.A."/>
            <person name="Clavel T."/>
        </authorList>
    </citation>
    <scope>NUCLEOTIDE SEQUENCE [LARGE SCALE GENOMIC DNA]</scope>
    <source>
        <strain evidence="1 2">WCA3-601-WT-6H</strain>
    </source>
</reference>
<gene>
    <name evidence="1" type="ORF">FYJ59_13640</name>
</gene>
<organism evidence="1 2">
    <name type="scientific">Waltera intestinalis</name>
    <dbReference type="NCBI Taxonomy" id="2606635"/>
    <lineage>
        <taxon>Bacteria</taxon>
        <taxon>Bacillati</taxon>
        <taxon>Bacillota</taxon>
        <taxon>Clostridia</taxon>
        <taxon>Lachnospirales</taxon>
        <taxon>Lachnospiraceae</taxon>
        <taxon>Waltera</taxon>
    </lineage>
</organism>
<comment type="caution">
    <text evidence="1">The sequence shown here is derived from an EMBL/GenBank/DDBJ whole genome shotgun (WGS) entry which is preliminary data.</text>
</comment>
<keyword evidence="2" id="KW-1185">Reference proteome</keyword>
<evidence type="ECO:0000313" key="1">
    <source>
        <dbReference type="EMBL" id="MST59263.1"/>
    </source>
</evidence>
<dbReference type="Proteomes" id="UP000476055">
    <property type="component" value="Unassembled WGS sequence"/>
</dbReference>
<protein>
    <submittedName>
        <fullName evidence="1">Uncharacterized protein</fullName>
    </submittedName>
</protein>